<dbReference type="InterPro" id="IPR050109">
    <property type="entry name" value="HTH-type_TetR-like_transc_reg"/>
</dbReference>
<feature type="DNA-binding region" description="H-T-H motif" evidence="4">
    <location>
        <begin position="35"/>
        <end position="54"/>
    </location>
</feature>
<name>A0ABR7HWW9_9FIRM</name>
<dbReference type="Pfam" id="PF00440">
    <property type="entry name" value="TetR_N"/>
    <property type="match status" value="1"/>
</dbReference>
<evidence type="ECO:0000259" key="5">
    <source>
        <dbReference type="PROSITE" id="PS50977"/>
    </source>
</evidence>
<keyword evidence="1" id="KW-0805">Transcription regulation</keyword>
<dbReference type="Proteomes" id="UP000660021">
    <property type="component" value="Unassembled WGS sequence"/>
</dbReference>
<dbReference type="RefSeq" id="WP_101691024.1">
    <property type="nucleotide sequence ID" value="NZ_JACOPR010000011.1"/>
</dbReference>
<feature type="domain" description="HTH tetR-type" evidence="5">
    <location>
        <begin position="12"/>
        <end position="72"/>
    </location>
</feature>
<evidence type="ECO:0000256" key="1">
    <source>
        <dbReference type="ARBA" id="ARBA00023015"/>
    </source>
</evidence>
<dbReference type="Gene3D" id="1.10.357.10">
    <property type="entry name" value="Tetracycline Repressor, domain 2"/>
    <property type="match status" value="1"/>
</dbReference>
<keyword evidence="3" id="KW-0804">Transcription</keyword>
<reference evidence="6 7" key="1">
    <citation type="submission" date="2020-08" db="EMBL/GenBank/DDBJ databases">
        <title>Genome public.</title>
        <authorList>
            <person name="Liu C."/>
            <person name="Sun Q."/>
        </authorList>
    </citation>
    <scope>NUCLEOTIDE SEQUENCE [LARGE SCALE GENOMIC DNA]</scope>
    <source>
        <strain evidence="6 7">New-38</strain>
    </source>
</reference>
<dbReference type="PANTHER" id="PTHR30055:SF234">
    <property type="entry name" value="HTH-TYPE TRANSCRIPTIONAL REGULATOR BETI"/>
    <property type="match status" value="1"/>
</dbReference>
<dbReference type="PRINTS" id="PR00455">
    <property type="entry name" value="HTHTETR"/>
</dbReference>
<sequence length="203" mass="23985">MDYSQRRREQAKRTEQAILRAAVELLRRNQFDKVSVRDICREAGITTGAFYHHFKSKEEMLLRGFAPLDTYMEELLEEHREEPPGRRLWFILSGYAAFMENMGWELVGRYYQQRLNRPDGRSIDSSRFTFRAMRECLVEAKQSGELPGGLAAEWVADFLFRHFRGVVIDWILHQGSYPLYPKLEQDYLFFQGVFQGEEEKGNN</sequence>
<dbReference type="InterPro" id="IPR036271">
    <property type="entry name" value="Tet_transcr_reg_TetR-rel_C_sf"/>
</dbReference>
<dbReference type="InterPro" id="IPR009057">
    <property type="entry name" value="Homeodomain-like_sf"/>
</dbReference>
<evidence type="ECO:0000256" key="4">
    <source>
        <dbReference type="PROSITE-ProRule" id="PRU00335"/>
    </source>
</evidence>
<organism evidence="6 7">
    <name type="scientific">Pseudoflavonifractor hominis</name>
    <dbReference type="NCBI Taxonomy" id="2763059"/>
    <lineage>
        <taxon>Bacteria</taxon>
        <taxon>Bacillati</taxon>
        <taxon>Bacillota</taxon>
        <taxon>Clostridia</taxon>
        <taxon>Eubacteriales</taxon>
        <taxon>Oscillospiraceae</taxon>
        <taxon>Pseudoflavonifractor</taxon>
    </lineage>
</organism>
<evidence type="ECO:0000256" key="2">
    <source>
        <dbReference type="ARBA" id="ARBA00023125"/>
    </source>
</evidence>
<keyword evidence="7" id="KW-1185">Reference proteome</keyword>
<evidence type="ECO:0000313" key="7">
    <source>
        <dbReference type="Proteomes" id="UP000660021"/>
    </source>
</evidence>
<evidence type="ECO:0000313" key="6">
    <source>
        <dbReference type="EMBL" id="MBC5731921.1"/>
    </source>
</evidence>
<dbReference type="PROSITE" id="PS50977">
    <property type="entry name" value="HTH_TETR_2"/>
    <property type="match status" value="1"/>
</dbReference>
<protein>
    <submittedName>
        <fullName evidence="6">TetR/AcrR family transcriptional regulator</fullName>
    </submittedName>
</protein>
<dbReference type="EMBL" id="JACOPR010000011">
    <property type="protein sequence ID" value="MBC5731921.1"/>
    <property type="molecule type" value="Genomic_DNA"/>
</dbReference>
<proteinExistence type="predicted"/>
<dbReference type="PANTHER" id="PTHR30055">
    <property type="entry name" value="HTH-TYPE TRANSCRIPTIONAL REGULATOR RUTR"/>
    <property type="match status" value="1"/>
</dbReference>
<keyword evidence="2 4" id="KW-0238">DNA-binding</keyword>
<dbReference type="InterPro" id="IPR001647">
    <property type="entry name" value="HTH_TetR"/>
</dbReference>
<evidence type="ECO:0000256" key="3">
    <source>
        <dbReference type="ARBA" id="ARBA00023163"/>
    </source>
</evidence>
<gene>
    <name evidence="6" type="ORF">H8S34_13945</name>
</gene>
<accession>A0ABR7HWW9</accession>
<comment type="caution">
    <text evidence="6">The sequence shown here is derived from an EMBL/GenBank/DDBJ whole genome shotgun (WGS) entry which is preliminary data.</text>
</comment>
<dbReference type="SUPFAM" id="SSF48498">
    <property type="entry name" value="Tetracyclin repressor-like, C-terminal domain"/>
    <property type="match status" value="1"/>
</dbReference>
<dbReference type="SUPFAM" id="SSF46689">
    <property type="entry name" value="Homeodomain-like"/>
    <property type="match status" value="1"/>
</dbReference>